<name>A0A4U5WJX5_STRLS</name>
<dbReference type="InterPro" id="IPR050228">
    <property type="entry name" value="Carboxylesterase_BioH"/>
</dbReference>
<dbReference type="PRINTS" id="PR00111">
    <property type="entry name" value="ABHYDROLASE"/>
</dbReference>
<dbReference type="AlphaFoldDB" id="A0A4U5WJX5"/>
<evidence type="ECO:0000259" key="1">
    <source>
        <dbReference type="Pfam" id="PF00561"/>
    </source>
</evidence>
<dbReference type="InterPro" id="IPR029058">
    <property type="entry name" value="AB_hydrolase_fold"/>
</dbReference>
<keyword evidence="3" id="KW-1185">Reference proteome</keyword>
<gene>
    <name evidence="2" type="ORF">E4U91_19760</name>
</gene>
<dbReference type="Gene3D" id="3.40.50.1820">
    <property type="entry name" value="alpha/beta hydrolase"/>
    <property type="match status" value="1"/>
</dbReference>
<accession>A0A4U5WJX5</accession>
<dbReference type="EMBL" id="SZNQ01000001">
    <property type="protein sequence ID" value="TKT02100.1"/>
    <property type="molecule type" value="Genomic_DNA"/>
</dbReference>
<dbReference type="Pfam" id="PF00561">
    <property type="entry name" value="Abhydrolase_1"/>
    <property type="match status" value="1"/>
</dbReference>
<organism evidence="2 3">
    <name type="scientific">Streptomyces lasalocidi</name>
    <name type="common">Streptomyces lasaliensis</name>
    <dbReference type="NCBI Taxonomy" id="324833"/>
    <lineage>
        <taxon>Bacteria</taxon>
        <taxon>Bacillati</taxon>
        <taxon>Actinomycetota</taxon>
        <taxon>Actinomycetes</taxon>
        <taxon>Kitasatosporales</taxon>
        <taxon>Streptomycetaceae</taxon>
        <taxon>Streptomyces</taxon>
    </lineage>
</organism>
<evidence type="ECO:0000313" key="2">
    <source>
        <dbReference type="EMBL" id="TKT02100.1"/>
    </source>
</evidence>
<dbReference type="OrthoDB" id="9812774at2"/>
<dbReference type="Proteomes" id="UP000305929">
    <property type="component" value="Unassembled WGS sequence"/>
</dbReference>
<keyword evidence="2" id="KW-0378">Hydrolase</keyword>
<protein>
    <submittedName>
        <fullName evidence="2">Alpha/beta hydrolase</fullName>
    </submittedName>
</protein>
<dbReference type="PANTHER" id="PTHR43194:SF2">
    <property type="entry name" value="PEROXISOMAL MEMBRANE PROTEIN LPX1"/>
    <property type="match status" value="1"/>
</dbReference>
<dbReference type="SUPFAM" id="SSF53474">
    <property type="entry name" value="alpha/beta-Hydrolases"/>
    <property type="match status" value="1"/>
</dbReference>
<proteinExistence type="predicted"/>
<dbReference type="PRINTS" id="PR00412">
    <property type="entry name" value="EPOXHYDRLASE"/>
</dbReference>
<dbReference type="PANTHER" id="PTHR43194">
    <property type="entry name" value="HYDROLASE ALPHA/BETA FOLD FAMILY"/>
    <property type="match status" value="1"/>
</dbReference>
<comment type="caution">
    <text evidence="2">The sequence shown here is derived from an EMBL/GenBank/DDBJ whole genome shotgun (WGS) entry which is preliminary data.</text>
</comment>
<reference evidence="2 3" key="1">
    <citation type="submission" date="2019-04" db="EMBL/GenBank/DDBJ databases">
        <title>Streptomyces lasaliensis sp. nov., an Actinomycete isolated from soil which produces the polyether antibiotic lasalocid.</title>
        <authorList>
            <person name="Erwin G."/>
            <person name="Haber C."/>
        </authorList>
    </citation>
    <scope>NUCLEOTIDE SEQUENCE [LARGE SCALE GENOMIC DNA]</scope>
    <source>
        <strain evidence="2 3">X-537</strain>
    </source>
</reference>
<dbReference type="GO" id="GO:0016787">
    <property type="term" value="F:hydrolase activity"/>
    <property type="evidence" value="ECO:0007669"/>
    <property type="project" value="UniProtKB-KW"/>
</dbReference>
<sequence>MFEGFETRHVETGEASVFVRYGGDGPPVVLLHGHPRTSATWHRVAPLLVDRGFTVVCPDLRGYGRSRGPAPAPDHSAHSKRAVAGDVVAVMRALGHERFALVGHDRGAAVAFRLALDHPRAVERVALVDGLPISEHLARITPEFATQWWHWFFFAQPDTPERVINADPDAWYRGDPRVMGRENHDEFREATRDPEVVRAMLEDYRAGLTVDRRHEEEDRAAGTRVRCPALILWSLRDDLEQLYGDPLRIWRDWATDVRGHGIDSGHHVAEEAPQDLAAALADFFAA</sequence>
<dbReference type="RefSeq" id="WP_137308086.1">
    <property type="nucleotide sequence ID" value="NZ_SZNQ01000001.1"/>
</dbReference>
<feature type="domain" description="AB hydrolase-1" evidence="1">
    <location>
        <begin position="26"/>
        <end position="152"/>
    </location>
</feature>
<dbReference type="InterPro" id="IPR000073">
    <property type="entry name" value="AB_hydrolase_1"/>
</dbReference>
<evidence type="ECO:0000313" key="3">
    <source>
        <dbReference type="Proteomes" id="UP000305929"/>
    </source>
</evidence>
<dbReference type="InterPro" id="IPR000639">
    <property type="entry name" value="Epox_hydrolase-like"/>
</dbReference>